<evidence type="ECO:0000256" key="1">
    <source>
        <dbReference type="ARBA" id="ARBA00022722"/>
    </source>
</evidence>
<dbReference type="NCBIfam" id="TIGR00632">
    <property type="entry name" value="vsr"/>
    <property type="match status" value="1"/>
</dbReference>
<comment type="similarity">
    <text evidence="6">Belongs to the vsr family.</text>
</comment>
<dbReference type="Pfam" id="PF03852">
    <property type="entry name" value="Vsr"/>
    <property type="match status" value="1"/>
</dbReference>
<proteinExistence type="inferred from homology"/>
<dbReference type="REBASE" id="500625">
    <property type="entry name" value="V.BspS2201ORF6315P"/>
</dbReference>
<dbReference type="GO" id="GO:0016787">
    <property type="term" value="F:hydrolase activity"/>
    <property type="evidence" value="ECO:0007669"/>
    <property type="project" value="UniProtKB-KW"/>
</dbReference>
<evidence type="ECO:0000256" key="4">
    <source>
        <dbReference type="ARBA" id="ARBA00022801"/>
    </source>
</evidence>
<organism evidence="8 9">
    <name type="scientific">Bradyrhizobium sediminis</name>
    <dbReference type="NCBI Taxonomy" id="2840469"/>
    <lineage>
        <taxon>Bacteria</taxon>
        <taxon>Pseudomonadati</taxon>
        <taxon>Pseudomonadota</taxon>
        <taxon>Alphaproteobacteria</taxon>
        <taxon>Hyphomicrobiales</taxon>
        <taxon>Nitrobacteraceae</taxon>
        <taxon>Bradyrhizobium</taxon>
    </lineage>
</organism>
<evidence type="ECO:0000313" key="8">
    <source>
        <dbReference type="EMBL" id="QWG14292.1"/>
    </source>
</evidence>
<dbReference type="InterPro" id="IPR004603">
    <property type="entry name" value="DNA_mismatch_endonuc_vsr"/>
</dbReference>
<dbReference type="GO" id="GO:0004519">
    <property type="term" value="F:endonuclease activity"/>
    <property type="evidence" value="ECO:0007669"/>
    <property type="project" value="UniProtKB-KW"/>
</dbReference>
<protein>
    <recommendedName>
        <fullName evidence="6">Very short patch repair endonuclease</fullName>
        <ecNumber evidence="6">3.1.-.-</ecNumber>
    </recommendedName>
</protein>
<evidence type="ECO:0000256" key="7">
    <source>
        <dbReference type="SAM" id="MobiDB-lite"/>
    </source>
</evidence>
<dbReference type="SUPFAM" id="SSF52980">
    <property type="entry name" value="Restriction endonuclease-like"/>
    <property type="match status" value="1"/>
</dbReference>
<reference evidence="8" key="1">
    <citation type="submission" date="2021-06" db="EMBL/GenBank/DDBJ databases">
        <title>Bradyrhizobium sp. S2-20-1 Genome sequencing.</title>
        <authorList>
            <person name="Jin L."/>
        </authorList>
    </citation>
    <scope>NUCLEOTIDE SEQUENCE</scope>
    <source>
        <strain evidence="8">S2-20-1</strain>
    </source>
</reference>
<keyword evidence="1 6" id="KW-0540">Nuclease</keyword>
<keyword evidence="2 6" id="KW-0255">Endonuclease</keyword>
<dbReference type="Proteomes" id="UP000680839">
    <property type="component" value="Chromosome"/>
</dbReference>
<dbReference type="PIRSF" id="PIRSF018267">
    <property type="entry name" value="VSR_endonuc"/>
    <property type="match status" value="1"/>
</dbReference>
<dbReference type="InterPro" id="IPR011335">
    <property type="entry name" value="Restrct_endonuc-II-like"/>
</dbReference>
<dbReference type="GO" id="GO:0006298">
    <property type="term" value="P:mismatch repair"/>
    <property type="evidence" value="ECO:0007669"/>
    <property type="project" value="UniProtKB-UniRule"/>
</dbReference>
<sequence>MNRDPKRRATLPDPLTSQQRSYNMSRIQGRDTGPELILRKALHARGLRYRLHVKTLRGTPDIVFPAHRAIIFVHGCFWHGHDCPKGVMPKTNAVFWNAKILRNRDRDIAAEIELERDGWRILKVWECALRGRARLNLNELTDRVSDWLTTTSPKQDITGAWNV</sequence>
<keyword evidence="5 6" id="KW-0234">DNA repair</keyword>
<dbReference type="EMBL" id="CP076134">
    <property type="protein sequence ID" value="QWG14292.1"/>
    <property type="molecule type" value="Genomic_DNA"/>
</dbReference>
<feature type="compositionally biased region" description="Polar residues" evidence="7">
    <location>
        <begin position="15"/>
        <end position="26"/>
    </location>
</feature>
<keyword evidence="4 6" id="KW-0378">Hydrolase</keyword>
<accession>A0A975RN34</accession>
<evidence type="ECO:0000256" key="6">
    <source>
        <dbReference type="PIRNR" id="PIRNR018267"/>
    </source>
</evidence>
<gene>
    <name evidence="8" type="ORF">KMZ29_06300</name>
</gene>
<evidence type="ECO:0000313" key="9">
    <source>
        <dbReference type="Proteomes" id="UP000680839"/>
    </source>
</evidence>
<dbReference type="CDD" id="cd00221">
    <property type="entry name" value="Vsr"/>
    <property type="match status" value="1"/>
</dbReference>
<dbReference type="AlphaFoldDB" id="A0A975RN34"/>
<evidence type="ECO:0000256" key="3">
    <source>
        <dbReference type="ARBA" id="ARBA00022763"/>
    </source>
</evidence>
<dbReference type="RefSeq" id="WP_215622924.1">
    <property type="nucleotide sequence ID" value="NZ_CP076134.1"/>
</dbReference>
<dbReference type="Gene3D" id="3.40.960.10">
    <property type="entry name" value="VSR Endonuclease"/>
    <property type="match status" value="1"/>
</dbReference>
<evidence type="ECO:0000256" key="2">
    <source>
        <dbReference type="ARBA" id="ARBA00022759"/>
    </source>
</evidence>
<feature type="region of interest" description="Disordered" evidence="7">
    <location>
        <begin position="1"/>
        <end position="26"/>
    </location>
</feature>
<dbReference type="EC" id="3.1.-.-" evidence="6"/>
<keyword evidence="3 6" id="KW-0227">DNA damage</keyword>
<comment type="function">
    <text evidence="6">May nick specific sequences that contain T:G mispairs resulting from m5C-deamination.</text>
</comment>
<evidence type="ECO:0000256" key="5">
    <source>
        <dbReference type="ARBA" id="ARBA00023204"/>
    </source>
</evidence>
<name>A0A975RN34_9BRAD</name>